<name>A0ABS4EUG0_9HYPH</name>
<sequence length="543" mass="62140">MASPIKVGPQDVHSGIDALRCGINLELQEGRYKDPLIIASKSGTQDRPIILSGKNATVGKGETYEHYRKTANRLSAVQEAGGQYPGVYYVADNAALILRDCQWLVIEDLVFDGCWPTAIYLDNCQHITIRGVDFRGGTFAIGATGPNTRHLLIEECSWIQDISRHGMTDLASIRAKDRIVDADPPSLLLWQKMDWEDVHRNFAETNKRVSVNHDARAFDGDFFRAWTIAGYVIIRNNVIIDAFNAIHFFNQAAASTVTNFSRNVLIENNWFVRIRDNAVEPEDFAWNWTVRHNKFVDCYGLFSLEMQRSGYFYIYGNLGWNRYRPGPPRDEHTSGQLFKFPVAHEADGPHYVFHNSWLIRAAITKKHRFRNFHHINNAIGYYEEDGERPPRNAHPFGSKWNKPDEKNADDEATAKAEEKRFTREWRKLGIEFDGDVVDHPDFPENLRNAGYPLGIYARRQPLLFHNERPGRPKGLRLSNAPVAIRLELRFPDGRQTYVRENRGVVGAWQDDGLIHVEDPAFVASWPVARVGRQKSSRHGFGRK</sequence>
<proteinExistence type="predicted"/>
<dbReference type="InterPro" id="IPR012334">
    <property type="entry name" value="Pectin_lyas_fold"/>
</dbReference>
<evidence type="ECO:0000313" key="2">
    <source>
        <dbReference type="EMBL" id="MBP1861560.1"/>
    </source>
</evidence>
<dbReference type="Gene3D" id="2.160.20.10">
    <property type="entry name" value="Single-stranded right-handed beta-helix, Pectin lyase-like"/>
    <property type="match status" value="1"/>
</dbReference>
<dbReference type="SUPFAM" id="SSF51126">
    <property type="entry name" value="Pectin lyase-like"/>
    <property type="match status" value="1"/>
</dbReference>
<dbReference type="Proteomes" id="UP000823786">
    <property type="component" value="Unassembled WGS sequence"/>
</dbReference>
<evidence type="ECO:0000256" key="1">
    <source>
        <dbReference type="SAM" id="MobiDB-lite"/>
    </source>
</evidence>
<dbReference type="InterPro" id="IPR006626">
    <property type="entry name" value="PbH1"/>
</dbReference>
<organism evidence="2 3">
    <name type="scientific">Rhizobium herbae</name>
    <dbReference type="NCBI Taxonomy" id="508661"/>
    <lineage>
        <taxon>Bacteria</taxon>
        <taxon>Pseudomonadati</taxon>
        <taxon>Pseudomonadota</taxon>
        <taxon>Alphaproteobacteria</taxon>
        <taxon>Hyphomicrobiales</taxon>
        <taxon>Rhizobiaceae</taxon>
        <taxon>Rhizobium/Agrobacterium group</taxon>
        <taxon>Rhizobium</taxon>
    </lineage>
</organism>
<gene>
    <name evidence="2" type="ORF">J2Z75_005089</name>
</gene>
<protein>
    <recommendedName>
        <fullName evidence="4">Right-handed parallel beta-helix repeat-containing protein</fullName>
    </recommendedName>
</protein>
<dbReference type="EMBL" id="JAGGJV010000011">
    <property type="protein sequence ID" value="MBP1861560.1"/>
    <property type="molecule type" value="Genomic_DNA"/>
</dbReference>
<dbReference type="InterPro" id="IPR011050">
    <property type="entry name" value="Pectin_lyase_fold/virulence"/>
</dbReference>
<reference evidence="2 3" key="1">
    <citation type="submission" date="2021-03" db="EMBL/GenBank/DDBJ databases">
        <title>Genomic Encyclopedia of Type Strains, Phase IV (KMG-IV): sequencing the most valuable type-strain genomes for metagenomic binning, comparative biology and taxonomic classification.</title>
        <authorList>
            <person name="Goeker M."/>
        </authorList>
    </citation>
    <scope>NUCLEOTIDE SEQUENCE [LARGE SCALE GENOMIC DNA]</scope>
    <source>
        <strain evidence="2 3">DSM 26427</strain>
    </source>
</reference>
<keyword evidence="3" id="KW-1185">Reference proteome</keyword>
<comment type="caution">
    <text evidence="2">The sequence shown here is derived from an EMBL/GenBank/DDBJ whole genome shotgun (WGS) entry which is preliminary data.</text>
</comment>
<feature type="region of interest" description="Disordered" evidence="1">
    <location>
        <begin position="386"/>
        <end position="417"/>
    </location>
</feature>
<accession>A0ABS4EUG0</accession>
<dbReference type="SMART" id="SM00710">
    <property type="entry name" value="PbH1"/>
    <property type="match status" value="4"/>
</dbReference>
<evidence type="ECO:0000313" key="3">
    <source>
        <dbReference type="Proteomes" id="UP000823786"/>
    </source>
</evidence>
<dbReference type="RefSeq" id="WP_209856003.1">
    <property type="nucleotide sequence ID" value="NZ_JAGGJV010000011.1"/>
</dbReference>
<evidence type="ECO:0008006" key="4">
    <source>
        <dbReference type="Google" id="ProtNLM"/>
    </source>
</evidence>